<evidence type="ECO:0007829" key="12">
    <source>
        <dbReference type="PDB" id="6K7C"/>
    </source>
</evidence>
<dbReference type="Pfam" id="PF13442">
    <property type="entry name" value="Cytochrome_CBB3"/>
    <property type="match status" value="1"/>
</dbReference>
<accession>D4ZE39</accession>
<keyword evidence="5 6" id="KW-0408">Iron</keyword>
<evidence type="ECO:0000256" key="4">
    <source>
        <dbReference type="ARBA" id="ARBA00022982"/>
    </source>
</evidence>
<evidence type="ECO:0000256" key="3">
    <source>
        <dbReference type="ARBA" id="ARBA00022723"/>
    </source>
</evidence>
<keyword evidence="10" id="KW-1185">Reference proteome</keyword>
<reference evidence="10" key="1">
    <citation type="journal article" date="2010" name="Mol. Biosyst.">
        <title>Complete genome sequence and comparative analysis of Shewanella violacea, a psychrophilic and piezophilic bacterium from deep sea floor sediments.</title>
        <authorList>
            <person name="Aono E."/>
            <person name="Baba T."/>
            <person name="Ara T."/>
            <person name="Nishi T."/>
            <person name="Nakamichi T."/>
            <person name="Inamoto E."/>
            <person name="Toyonaga H."/>
            <person name="Hasegawa M."/>
            <person name="Takai Y."/>
            <person name="Okumura Y."/>
            <person name="Baba M."/>
            <person name="Tomita M."/>
            <person name="Kato C."/>
            <person name="Oshima T."/>
            <person name="Nakasone K."/>
            <person name="Mori H."/>
        </authorList>
    </citation>
    <scope>NUCLEOTIDE SEQUENCE [LARGE SCALE GENOMIC DNA]</scope>
    <source>
        <strain evidence="10">JCM 10179 / CIP 106290 / LMG 19151 / DSS12</strain>
    </source>
</reference>
<dbReference type="GO" id="GO:0009055">
    <property type="term" value="F:electron transfer activity"/>
    <property type="evidence" value="ECO:0007669"/>
    <property type="project" value="InterPro"/>
</dbReference>
<dbReference type="PROSITE" id="PS51007">
    <property type="entry name" value="CYTC"/>
    <property type="match status" value="1"/>
</dbReference>
<keyword evidence="2 6" id="KW-0349">Heme</keyword>
<dbReference type="HOGENOM" id="CLU_082349_4_1_6"/>
<dbReference type="PDB" id="6K7C">
    <property type="method" value="X-ray"/>
    <property type="resolution" value="1.15 A"/>
    <property type="chains" value="A/C=32-107"/>
</dbReference>
<feature type="binding site" evidence="12">
    <location>
        <position position="45"/>
    </location>
    <ligand>
        <name>heme c</name>
        <dbReference type="ChEBI" id="CHEBI:61717"/>
        <label>2</label>
        <note>covalent</note>
    </ligand>
</feature>
<feature type="domain" description="Cytochrome c" evidence="8">
    <location>
        <begin position="29"/>
        <end position="107"/>
    </location>
</feature>
<dbReference type="AlphaFoldDB" id="D4ZE39"/>
<protein>
    <submittedName>
        <fullName evidence="9">Soluble cytochrome cA</fullName>
    </submittedName>
</protein>
<evidence type="ECO:0000256" key="2">
    <source>
        <dbReference type="ARBA" id="ARBA00022617"/>
    </source>
</evidence>
<feature type="binding site" evidence="11">
    <location>
        <position position="65"/>
    </location>
    <ligand>
        <name>heme c</name>
        <dbReference type="ChEBI" id="CHEBI:61717"/>
        <label>1</label>
    </ligand>
</feature>
<dbReference type="PRINTS" id="PR00607">
    <property type="entry name" value="CYTCHROMECIE"/>
</dbReference>
<dbReference type="PANTHER" id="PTHR40942">
    <property type="match status" value="1"/>
</dbReference>
<feature type="binding site" evidence="12">
    <location>
        <position position="81"/>
    </location>
    <ligand>
        <name>heme c</name>
        <dbReference type="ChEBI" id="CHEBI:61717"/>
        <label>2</label>
    </ligand>
</feature>
<reference evidence="12" key="3">
    <citation type="journal article" date="2019" name="Biochim Biophys Acta Proteins Proteom">
        <title>Protein surface charge effect on 3D domain swapping in cells for c-type cytochromes.</title>
        <authorList>
            <person name="Yang H."/>
            <person name="Yamanaka M."/>
            <person name="Nagao S."/>
            <person name="Yasuhara K."/>
            <person name="Shibata N."/>
            <person name="Higuchi Y."/>
            <person name="Hirota S."/>
        </authorList>
    </citation>
    <scope>X-RAY CRYSTALLOGRAPHY (1.15 ANGSTROMS) OF 32-107 IN COMPLEX WITH HEME C</scope>
    <scope>DISULFIDE BONDS</scope>
</reference>
<evidence type="ECO:0000256" key="5">
    <source>
        <dbReference type="ARBA" id="ARBA00023004"/>
    </source>
</evidence>
<dbReference type="PANTHER" id="PTHR40942:SF2">
    <property type="entry name" value="CYTOCHROME-RELATED"/>
    <property type="match status" value="1"/>
</dbReference>
<feature type="binding site" evidence="12">
    <location>
        <position position="46"/>
    </location>
    <ligand>
        <name>heme c</name>
        <dbReference type="ChEBI" id="CHEBI:61717"/>
        <label>2</label>
        <note>axial binding residue</note>
    </ligand>
    <ligandPart>
        <name>Fe</name>
        <dbReference type="ChEBI" id="CHEBI:18248"/>
    </ligandPart>
</feature>
<evidence type="ECO:0000256" key="7">
    <source>
        <dbReference type="SAM" id="SignalP"/>
    </source>
</evidence>
<dbReference type="KEGG" id="svo:SVI_4129"/>
<dbReference type="InterPro" id="IPR009056">
    <property type="entry name" value="Cyt_c-like_dom"/>
</dbReference>
<dbReference type="Proteomes" id="UP000002350">
    <property type="component" value="Chromosome"/>
</dbReference>
<feature type="chain" id="PRO_5003068714" evidence="7">
    <location>
        <begin position="32"/>
        <end position="107"/>
    </location>
</feature>
<evidence type="ECO:0007829" key="11">
    <source>
        <dbReference type="PDB" id="5B6Q"/>
    </source>
</evidence>
<dbReference type="PDB" id="5B6Q">
    <property type="method" value="X-ray"/>
    <property type="resolution" value="1.78 A"/>
    <property type="chains" value="A/B=32-107"/>
</dbReference>
<gene>
    <name evidence="9" type="primary">cytcA</name>
    <name evidence="9" type="ordered locus">SVI_4129</name>
</gene>
<evidence type="ECO:0000256" key="6">
    <source>
        <dbReference type="PROSITE-ProRule" id="PRU00433"/>
    </source>
</evidence>
<dbReference type="PDBsum" id="5B6Q"/>
<dbReference type="SMR" id="D4ZE39"/>
<dbReference type="Gene3D" id="1.10.760.10">
    <property type="entry name" value="Cytochrome c-like domain"/>
    <property type="match status" value="1"/>
</dbReference>
<dbReference type="GO" id="GO:0020037">
    <property type="term" value="F:heme binding"/>
    <property type="evidence" value="ECO:0007669"/>
    <property type="project" value="InterPro"/>
</dbReference>
<feature type="binding site" evidence="12">
    <location>
        <position position="65"/>
    </location>
    <ligand>
        <name>heme c</name>
        <dbReference type="ChEBI" id="CHEBI:61717"/>
        <label>2</label>
    </ligand>
</feature>
<keyword evidence="11 12" id="KW-0002">3D-structure</keyword>
<feature type="binding site" evidence="11">
    <location>
        <position position="45"/>
    </location>
    <ligand>
        <name>heme c</name>
        <dbReference type="ChEBI" id="CHEBI:61717"/>
        <label>1</label>
        <note>covalent</note>
    </ligand>
</feature>
<keyword evidence="3 6" id="KW-0479">Metal-binding</keyword>
<keyword evidence="1" id="KW-0813">Transport</keyword>
<dbReference type="InterPro" id="IPR002323">
    <property type="entry name" value="Cyt_CIE"/>
</dbReference>
<feature type="binding site" evidence="12">
    <location>
        <position position="68"/>
    </location>
    <ligand>
        <name>heme c</name>
        <dbReference type="ChEBI" id="CHEBI:61717"/>
        <label>2</label>
    </ligand>
</feature>
<feature type="binding site" evidence="11">
    <location>
        <position position="46"/>
    </location>
    <ligand>
        <name>heme c</name>
        <dbReference type="ChEBI" id="CHEBI:61717"/>
        <label>1</label>
        <note>axial binding residue</note>
    </ligand>
    <ligandPart>
        <name>Fe</name>
        <dbReference type="ChEBI" id="CHEBI:18248"/>
    </ligandPart>
</feature>
<dbReference type="PDBsum" id="6K7C"/>
<evidence type="ECO:0000256" key="1">
    <source>
        <dbReference type="ARBA" id="ARBA00022448"/>
    </source>
</evidence>
<feature type="binding site" evidence="12">
    <location>
        <position position="42"/>
    </location>
    <ligand>
        <name>heme c</name>
        <dbReference type="ChEBI" id="CHEBI:61717"/>
        <label>2</label>
        <note>covalent</note>
    </ligand>
</feature>
<dbReference type="STRING" id="637905.SVI_4129"/>
<organism evidence="9 10">
    <name type="scientific">Shewanella violacea (strain JCM 10179 / CIP 106290 / LMG 19151 / DSS12)</name>
    <dbReference type="NCBI Taxonomy" id="637905"/>
    <lineage>
        <taxon>Bacteria</taxon>
        <taxon>Pseudomonadati</taxon>
        <taxon>Pseudomonadota</taxon>
        <taxon>Gammaproteobacteria</taxon>
        <taxon>Alteromonadales</taxon>
        <taxon>Shewanellaceae</taxon>
        <taxon>Shewanella</taxon>
    </lineage>
</organism>
<proteinExistence type="evidence at protein level"/>
<feature type="signal peptide" evidence="7">
    <location>
        <begin position="1"/>
        <end position="31"/>
    </location>
</feature>
<reference evidence="11" key="2">
    <citation type="journal article" date="2016" name="Biosci. Biotechnol. Biochem.">
        <title>Comparative study on stabilization mechanism of monomeric cytochrome c&lt;sub&gt;5&lt;/sub&gt; from deep-sea piezophilic Shewanella violacea.</title>
        <authorList>
            <person name="Masanari M."/>
            <person name="Fujii S."/>
            <person name="Kawahara K."/>
            <person name="Oki H."/>
            <person name="Tsujino H."/>
            <person name="Maruno T."/>
            <person name="Kobayashi Y."/>
            <person name="Ohkubo T."/>
            <person name="Wakai S."/>
            <person name="Sambongi Y."/>
        </authorList>
    </citation>
    <scope>X-RAY CRYSTALLOGRAPHY (1.78 ANGSTROMS) OF 32-107 IN COMPLEX WITH HEME C</scope>
    <scope>DISULFIDE BONDS</scope>
</reference>
<feature type="binding site" evidence="12">
    <location>
        <position position="84"/>
    </location>
    <ligand>
        <name>heme c</name>
        <dbReference type="ChEBI" id="CHEBI:61717"/>
        <label>2</label>
        <note>axial binding residue</note>
    </ligand>
    <ligandPart>
        <name>Fe</name>
        <dbReference type="ChEBI" id="CHEBI:18248"/>
    </ligandPart>
</feature>
<dbReference type="eggNOG" id="COG3245">
    <property type="taxonomic scope" value="Bacteria"/>
</dbReference>
<keyword evidence="4" id="KW-0249">Electron transport</keyword>
<keyword evidence="7" id="KW-0732">Signal</keyword>
<evidence type="ECO:0000259" key="8">
    <source>
        <dbReference type="PROSITE" id="PS51007"/>
    </source>
</evidence>
<evidence type="ECO:0000313" key="9">
    <source>
        <dbReference type="EMBL" id="BAJ04100.1"/>
    </source>
</evidence>
<dbReference type="SUPFAM" id="SSF46626">
    <property type="entry name" value="Cytochrome c"/>
    <property type="match status" value="1"/>
</dbReference>
<name>D4ZE39_SHEVD</name>
<dbReference type="GO" id="GO:0005506">
    <property type="term" value="F:iron ion binding"/>
    <property type="evidence" value="ECO:0007669"/>
    <property type="project" value="InterPro"/>
</dbReference>
<dbReference type="EMBL" id="AP011177">
    <property type="protein sequence ID" value="BAJ04100.1"/>
    <property type="molecule type" value="Genomic_DNA"/>
</dbReference>
<dbReference type="InterPro" id="IPR036909">
    <property type="entry name" value="Cyt_c-like_dom_sf"/>
</dbReference>
<feature type="disulfide bond" evidence="11 12">
    <location>
        <begin position="90"/>
        <end position="93"/>
    </location>
</feature>
<sequence length="107" mass="11167">MLDFAIGTSNMKKLLAMTAVAVLTLSANVSAQEGKAVYDKACHICHSMGVAGAPKAHDAAAWEPRIAQGLDTLVSTVKTGKGAMPPGGMCTDCTDEDYKSAIEYMSK</sequence>
<evidence type="ECO:0000313" key="10">
    <source>
        <dbReference type="Proteomes" id="UP000002350"/>
    </source>
</evidence>
<feature type="binding site" evidence="11">
    <location>
        <position position="42"/>
    </location>
    <ligand>
        <name>heme c</name>
        <dbReference type="ChEBI" id="CHEBI:61717"/>
        <label>1</label>
        <note>covalent</note>
    </ligand>
</feature>